<organism evidence="3 4">
    <name type="scientific">Coemansia asiatica</name>
    <dbReference type="NCBI Taxonomy" id="1052880"/>
    <lineage>
        <taxon>Eukaryota</taxon>
        <taxon>Fungi</taxon>
        <taxon>Fungi incertae sedis</taxon>
        <taxon>Zoopagomycota</taxon>
        <taxon>Kickxellomycotina</taxon>
        <taxon>Kickxellomycetes</taxon>
        <taxon>Kickxellales</taxon>
        <taxon>Kickxellaceae</taxon>
        <taxon>Coemansia</taxon>
    </lineage>
</organism>
<dbReference type="Proteomes" id="UP001145021">
    <property type="component" value="Unassembled WGS sequence"/>
</dbReference>
<dbReference type="AlphaFoldDB" id="A0A9W7XPA5"/>
<feature type="region of interest" description="Disordered" evidence="1">
    <location>
        <begin position="53"/>
        <end position="75"/>
    </location>
</feature>
<evidence type="ECO:0000259" key="2">
    <source>
        <dbReference type="PROSITE" id="PS00028"/>
    </source>
</evidence>
<sequence length="394" mass="44547">MFAPDIEYTSDSSCQTRRNNSLDLVPEFRRLKEVGRSASVKYKKRLSALQSIASIPQRQDERPKTSRSREASCKHERRLPIITRIDAAPQPNTSIPALEVLFEQYQRNAGREIGEANRQTRNDDGTICSTISESLDLPLITAAITSNPGLRISVDSDQVEEADECMSSSPTLTSGTDETAVESRINEDMQNPILLNEPALCVNNLLDSLFPSLPPNIKPYHTYFNVATVDGVPNIPDTYVCPTSMCEAKFRYFEGLQMHWSEHPWNRRGILVPVTAGGIRRLSFWQHKVQFVRSMLHGPHVAELPEEQPCARPLSRHRHSLWKSVLSKNTESLPIDTIRSPNALNAIQTSDFGDIRFWGPHSYLVSPRVLPLEQVQTWEAARDQRNSVHVQTKK</sequence>
<keyword evidence="4" id="KW-1185">Reference proteome</keyword>
<protein>
    <recommendedName>
        <fullName evidence="2">C2H2-type domain-containing protein</fullName>
    </recommendedName>
</protein>
<comment type="caution">
    <text evidence="3">The sequence shown here is derived from an EMBL/GenBank/DDBJ whole genome shotgun (WGS) entry which is preliminary data.</text>
</comment>
<accession>A0A9W7XPA5</accession>
<evidence type="ECO:0000256" key="1">
    <source>
        <dbReference type="SAM" id="MobiDB-lite"/>
    </source>
</evidence>
<dbReference type="EMBL" id="JANBOH010000025">
    <property type="protein sequence ID" value="KAJ1647594.1"/>
    <property type="molecule type" value="Genomic_DNA"/>
</dbReference>
<dbReference type="InterPro" id="IPR013087">
    <property type="entry name" value="Znf_C2H2_type"/>
</dbReference>
<feature type="domain" description="C2H2-type" evidence="2">
    <location>
        <begin position="241"/>
        <end position="263"/>
    </location>
</feature>
<proteinExistence type="predicted"/>
<evidence type="ECO:0000313" key="3">
    <source>
        <dbReference type="EMBL" id="KAJ1647594.1"/>
    </source>
</evidence>
<evidence type="ECO:0000313" key="4">
    <source>
        <dbReference type="Proteomes" id="UP001145021"/>
    </source>
</evidence>
<reference evidence="3" key="1">
    <citation type="submission" date="2022-07" db="EMBL/GenBank/DDBJ databases">
        <title>Phylogenomic reconstructions and comparative analyses of Kickxellomycotina fungi.</title>
        <authorList>
            <person name="Reynolds N.K."/>
            <person name="Stajich J.E."/>
            <person name="Barry K."/>
            <person name="Grigoriev I.V."/>
            <person name="Crous P."/>
            <person name="Smith M.E."/>
        </authorList>
    </citation>
    <scope>NUCLEOTIDE SEQUENCE</scope>
    <source>
        <strain evidence="3">NBRC 105413</strain>
    </source>
</reference>
<dbReference type="PROSITE" id="PS00028">
    <property type="entry name" value="ZINC_FINGER_C2H2_1"/>
    <property type="match status" value="1"/>
</dbReference>
<gene>
    <name evidence="3" type="ORF">LPJ64_001052</name>
</gene>
<name>A0A9W7XPA5_9FUNG</name>
<feature type="compositionally biased region" description="Basic and acidic residues" evidence="1">
    <location>
        <begin position="58"/>
        <end position="74"/>
    </location>
</feature>